<dbReference type="RefSeq" id="WP_119759146.1">
    <property type="nucleotide sequence ID" value="NZ_QYUM01000002.1"/>
</dbReference>
<dbReference type="InterPro" id="IPR015424">
    <property type="entry name" value="PyrdxlP-dep_Trfase"/>
</dbReference>
<evidence type="ECO:0000256" key="2">
    <source>
        <dbReference type="ARBA" id="ARBA00022679"/>
    </source>
</evidence>
<accession>A0A418WNQ6</accession>
<dbReference type="Pfam" id="PF00155">
    <property type="entry name" value="Aminotran_1_2"/>
    <property type="match status" value="1"/>
</dbReference>
<comment type="caution">
    <text evidence="5">The sequence shown here is derived from an EMBL/GenBank/DDBJ whole genome shotgun (WGS) entry which is preliminary data.</text>
</comment>
<evidence type="ECO:0000313" key="5">
    <source>
        <dbReference type="EMBL" id="RJF92866.1"/>
    </source>
</evidence>
<evidence type="ECO:0000256" key="1">
    <source>
        <dbReference type="ARBA" id="ARBA00001933"/>
    </source>
</evidence>
<dbReference type="InterPro" id="IPR015421">
    <property type="entry name" value="PyrdxlP-dep_Trfase_major"/>
</dbReference>
<feature type="domain" description="Aminotransferase class I/classII large" evidence="4">
    <location>
        <begin position="33"/>
        <end position="373"/>
    </location>
</feature>
<dbReference type="AlphaFoldDB" id="A0A418WNQ6"/>
<evidence type="ECO:0000259" key="4">
    <source>
        <dbReference type="Pfam" id="PF00155"/>
    </source>
</evidence>
<dbReference type="GO" id="GO:0009102">
    <property type="term" value="P:biotin biosynthetic process"/>
    <property type="evidence" value="ECO:0007669"/>
    <property type="project" value="TreeGrafter"/>
</dbReference>
<protein>
    <submittedName>
        <fullName evidence="5">8-amino-7-oxononanoate synthase</fullName>
    </submittedName>
</protein>
<dbReference type="SUPFAM" id="SSF53383">
    <property type="entry name" value="PLP-dependent transferases"/>
    <property type="match status" value="1"/>
</dbReference>
<evidence type="ECO:0000313" key="6">
    <source>
        <dbReference type="Proteomes" id="UP000286100"/>
    </source>
</evidence>
<reference evidence="5 6" key="1">
    <citation type="submission" date="2018-09" db="EMBL/GenBank/DDBJ databases">
        <authorList>
            <person name="Zhu H."/>
        </authorList>
    </citation>
    <scope>NUCLEOTIDE SEQUENCE [LARGE SCALE GENOMIC DNA]</scope>
    <source>
        <strain evidence="5 6">K2R01-6</strain>
    </source>
</reference>
<proteinExistence type="predicted"/>
<dbReference type="Gene3D" id="3.40.640.10">
    <property type="entry name" value="Type I PLP-dependent aspartate aminotransferase-like (Major domain)"/>
    <property type="match status" value="1"/>
</dbReference>
<evidence type="ECO:0000256" key="3">
    <source>
        <dbReference type="ARBA" id="ARBA00022898"/>
    </source>
</evidence>
<dbReference type="PANTHER" id="PTHR13693:SF100">
    <property type="entry name" value="8-AMINO-7-OXONONANOATE SYNTHASE"/>
    <property type="match status" value="1"/>
</dbReference>
<keyword evidence="2" id="KW-0808">Transferase</keyword>
<gene>
    <name evidence="5" type="ORF">D3876_00275</name>
</gene>
<name>A0A418WNQ6_9SPHN</name>
<sequence>MTSETRLFETHARQLDALAADDRLRVLRPRQGLDFVSNDYLALANSPELRAALFDGIERGLPAGSGGSRLLRGNHEEHEALESEAARHYGSEAALFFATGFTANAALFATLPQRGDLVVHDELIHASAHDGMKLGRAERVAVAHNNADAFETAIRNWRARGGLGRPWIAVESLYSMDGDRAPLAALAEVAERNEAVLIVDEAHATGVFGPEGRGLSASLARQENVIALHTCGKALGCEGALLCAPRVLVDFLVNRARPFIFSTASSPFVAHMVRRAIEVVAAQPQRRAALDALVEHAGARLHDRLGVAPTGSQIIPVIIGDNGRTMAIASELQSAGFDVRGIRPPTVPAGTARLRVSITLNVTAADIDALVDAMEGAIARIPA</sequence>
<keyword evidence="3" id="KW-0663">Pyridoxal phosphate</keyword>
<dbReference type="PANTHER" id="PTHR13693">
    <property type="entry name" value="CLASS II AMINOTRANSFERASE/8-AMINO-7-OXONONANOATE SYNTHASE"/>
    <property type="match status" value="1"/>
</dbReference>
<dbReference type="OrthoDB" id="9807157at2"/>
<dbReference type="Proteomes" id="UP000286100">
    <property type="component" value="Unassembled WGS sequence"/>
</dbReference>
<keyword evidence="6" id="KW-1185">Reference proteome</keyword>
<dbReference type="Gene3D" id="3.90.1150.10">
    <property type="entry name" value="Aspartate Aminotransferase, domain 1"/>
    <property type="match status" value="1"/>
</dbReference>
<organism evidence="5 6">
    <name type="scientific">Sphingomonas cavernae</name>
    <dbReference type="NCBI Taxonomy" id="2320861"/>
    <lineage>
        <taxon>Bacteria</taxon>
        <taxon>Pseudomonadati</taxon>
        <taxon>Pseudomonadota</taxon>
        <taxon>Alphaproteobacteria</taxon>
        <taxon>Sphingomonadales</taxon>
        <taxon>Sphingomonadaceae</taxon>
        <taxon>Sphingomonas</taxon>
    </lineage>
</organism>
<dbReference type="InterPro" id="IPR015422">
    <property type="entry name" value="PyrdxlP-dep_Trfase_small"/>
</dbReference>
<comment type="cofactor">
    <cofactor evidence="1">
        <name>pyridoxal 5'-phosphate</name>
        <dbReference type="ChEBI" id="CHEBI:597326"/>
    </cofactor>
</comment>
<dbReference type="GO" id="GO:0030170">
    <property type="term" value="F:pyridoxal phosphate binding"/>
    <property type="evidence" value="ECO:0007669"/>
    <property type="project" value="InterPro"/>
</dbReference>
<dbReference type="InterPro" id="IPR050087">
    <property type="entry name" value="AON_synthase_class-II"/>
</dbReference>
<dbReference type="EMBL" id="QYUM01000002">
    <property type="protein sequence ID" value="RJF92866.1"/>
    <property type="molecule type" value="Genomic_DNA"/>
</dbReference>
<dbReference type="InterPro" id="IPR004839">
    <property type="entry name" value="Aminotransferase_I/II_large"/>
</dbReference>
<dbReference type="GO" id="GO:0008710">
    <property type="term" value="F:8-amino-7-oxononanoate synthase activity"/>
    <property type="evidence" value="ECO:0007669"/>
    <property type="project" value="TreeGrafter"/>
</dbReference>